<evidence type="ECO:0000313" key="3">
    <source>
        <dbReference type="Proteomes" id="UP000807342"/>
    </source>
</evidence>
<sequence>MATKEDQETLRLLVQYVSRAFYEPKFTIIMDQLARHPVLKDDDLAGRMGLQPKELNKVIAVLNNDCLVKVQVSGRFTPNLEDSVLKCLIVYAVTGRTN</sequence>
<dbReference type="EMBL" id="MU151421">
    <property type="protein sequence ID" value="KAF9443924.1"/>
    <property type="molecule type" value="Genomic_DNA"/>
</dbReference>
<reference evidence="2" key="1">
    <citation type="submission" date="2020-11" db="EMBL/GenBank/DDBJ databases">
        <authorList>
            <consortium name="DOE Joint Genome Institute"/>
            <person name="Ahrendt S."/>
            <person name="Riley R."/>
            <person name="Andreopoulos W."/>
            <person name="Labutti K."/>
            <person name="Pangilinan J."/>
            <person name="Ruiz-Duenas F.J."/>
            <person name="Barrasa J.M."/>
            <person name="Sanchez-Garcia M."/>
            <person name="Camarero S."/>
            <person name="Miyauchi S."/>
            <person name="Serrano A."/>
            <person name="Linde D."/>
            <person name="Babiker R."/>
            <person name="Drula E."/>
            <person name="Ayuso-Fernandez I."/>
            <person name="Pacheco R."/>
            <person name="Padilla G."/>
            <person name="Ferreira P."/>
            <person name="Barriuso J."/>
            <person name="Kellner H."/>
            <person name="Castanera R."/>
            <person name="Alfaro M."/>
            <person name="Ramirez L."/>
            <person name="Pisabarro A.G."/>
            <person name="Kuo A."/>
            <person name="Tritt A."/>
            <person name="Lipzen A."/>
            <person name="He G."/>
            <person name="Yan M."/>
            <person name="Ng V."/>
            <person name="Cullen D."/>
            <person name="Martin F."/>
            <person name="Rosso M.-N."/>
            <person name="Henrissat B."/>
            <person name="Hibbett D."/>
            <person name="Martinez A.T."/>
            <person name="Grigoriev I.V."/>
        </authorList>
    </citation>
    <scope>NUCLEOTIDE SEQUENCE</scope>
    <source>
        <strain evidence="2">MF-IS2</strain>
    </source>
</reference>
<feature type="domain" description="TFIIEalpha/SarR/Rpc3 HTH" evidence="1">
    <location>
        <begin position="13"/>
        <end position="71"/>
    </location>
</feature>
<evidence type="ECO:0000259" key="1">
    <source>
        <dbReference type="Pfam" id="PF02002"/>
    </source>
</evidence>
<dbReference type="OrthoDB" id="361102at2759"/>
<proteinExistence type="predicted"/>
<dbReference type="InterPro" id="IPR039997">
    <property type="entry name" value="TFE"/>
</dbReference>
<dbReference type="Proteomes" id="UP000807342">
    <property type="component" value="Unassembled WGS sequence"/>
</dbReference>
<dbReference type="PANTHER" id="PTHR13097">
    <property type="entry name" value="TRANSCRIPTION INITIATION FACTOR IIE, ALPHA SUBUNIT"/>
    <property type="match status" value="1"/>
</dbReference>
<organism evidence="2 3">
    <name type="scientific">Macrolepiota fuliginosa MF-IS2</name>
    <dbReference type="NCBI Taxonomy" id="1400762"/>
    <lineage>
        <taxon>Eukaryota</taxon>
        <taxon>Fungi</taxon>
        <taxon>Dikarya</taxon>
        <taxon>Basidiomycota</taxon>
        <taxon>Agaricomycotina</taxon>
        <taxon>Agaricomycetes</taxon>
        <taxon>Agaricomycetidae</taxon>
        <taxon>Agaricales</taxon>
        <taxon>Agaricineae</taxon>
        <taxon>Agaricaceae</taxon>
        <taxon>Macrolepiota</taxon>
    </lineage>
</organism>
<dbReference type="AlphaFoldDB" id="A0A9P5X5D0"/>
<evidence type="ECO:0000313" key="2">
    <source>
        <dbReference type="EMBL" id="KAF9443924.1"/>
    </source>
</evidence>
<dbReference type="Pfam" id="PF02002">
    <property type="entry name" value="TFIIE_alpha"/>
    <property type="match status" value="1"/>
</dbReference>
<accession>A0A9P5X5D0</accession>
<dbReference type="PANTHER" id="PTHR13097:SF7">
    <property type="entry name" value="GENERAL TRANSCRIPTION FACTOR IIE SUBUNIT 1"/>
    <property type="match status" value="1"/>
</dbReference>
<protein>
    <recommendedName>
        <fullName evidence="1">TFIIEalpha/SarR/Rpc3 HTH domain-containing protein</fullName>
    </recommendedName>
</protein>
<dbReference type="GO" id="GO:0005673">
    <property type="term" value="C:transcription factor TFIIE complex"/>
    <property type="evidence" value="ECO:0007669"/>
    <property type="project" value="TreeGrafter"/>
</dbReference>
<comment type="caution">
    <text evidence="2">The sequence shown here is derived from an EMBL/GenBank/DDBJ whole genome shotgun (WGS) entry which is preliminary data.</text>
</comment>
<dbReference type="InterPro" id="IPR024550">
    <property type="entry name" value="TFIIEa/SarR/Rpc3_HTH_dom"/>
</dbReference>
<name>A0A9P5X5D0_9AGAR</name>
<dbReference type="GO" id="GO:0006367">
    <property type="term" value="P:transcription initiation at RNA polymerase II promoter"/>
    <property type="evidence" value="ECO:0007669"/>
    <property type="project" value="TreeGrafter"/>
</dbReference>
<keyword evidence="3" id="KW-1185">Reference proteome</keyword>
<gene>
    <name evidence="2" type="ORF">P691DRAFT_778580</name>
</gene>